<keyword evidence="1" id="KW-0812">Transmembrane</keyword>
<keyword evidence="1" id="KW-1133">Transmembrane helix</keyword>
<sequence length="68" mass="7878">MTFATRKARDELINGIERSHLVLGISSVIFIWVLSGVLILIAYTMCAKCNRYDQVAFPNILFNSYFFW</sequence>
<reference evidence="2 3" key="1">
    <citation type="submission" date="2017-07" db="EMBL/GenBank/DDBJ databases">
        <title>Comparative genomic analysis of Mesoplasma florum.</title>
        <authorList>
            <person name="Baby V."/>
            <person name="Lachance J.-C."/>
            <person name="Gagnon J."/>
            <person name="Lucier J.-F."/>
            <person name="Matteau D."/>
            <person name="Knight T.F."/>
            <person name="Rodrigue S."/>
        </authorList>
    </citation>
    <scope>NUCLEOTIDE SEQUENCE [LARGE SCALE GENOMIC DNA]</scope>
    <source>
        <strain evidence="2 3">CnuA-2</strain>
    </source>
</reference>
<dbReference type="Proteomes" id="UP000239216">
    <property type="component" value="Chromosome"/>
</dbReference>
<dbReference type="AlphaFoldDB" id="A0A2R3P7Q6"/>
<dbReference type="EMBL" id="CP022513">
    <property type="protein sequence ID" value="AVN64514.1"/>
    <property type="molecule type" value="Genomic_DNA"/>
</dbReference>
<proteinExistence type="predicted"/>
<organism evidence="2 3">
    <name type="scientific">Mesoplasma florum</name>
    <name type="common">Acholeplasma florum</name>
    <dbReference type="NCBI Taxonomy" id="2151"/>
    <lineage>
        <taxon>Bacteria</taxon>
        <taxon>Bacillati</taxon>
        <taxon>Mycoplasmatota</taxon>
        <taxon>Mollicutes</taxon>
        <taxon>Entomoplasmatales</taxon>
        <taxon>Entomoplasmataceae</taxon>
        <taxon>Mesoplasma</taxon>
    </lineage>
</organism>
<keyword evidence="1" id="KW-0472">Membrane</keyword>
<evidence type="ECO:0000256" key="1">
    <source>
        <dbReference type="SAM" id="Phobius"/>
    </source>
</evidence>
<accession>A0A2R3P7Q6</accession>
<evidence type="ECO:0000313" key="3">
    <source>
        <dbReference type="Proteomes" id="UP000239216"/>
    </source>
</evidence>
<protein>
    <submittedName>
        <fullName evidence="2">Uncharacterized protein</fullName>
    </submittedName>
</protein>
<name>A0A2R3P7Q6_MESFO</name>
<evidence type="ECO:0000313" key="2">
    <source>
        <dbReference type="EMBL" id="AVN64514.1"/>
    </source>
</evidence>
<gene>
    <name evidence="2" type="ORF">CG003_02470</name>
</gene>
<dbReference type="RefSeq" id="WP_029511652.1">
    <property type="nucleotide sequence ID" value="NZ_CP022513.1"/>
</dbReference>
<feature type="transmembrane region" description="Helical" evidence="1">
    <location>
        <begin position="21"/>
        <end position="43"/>
    </location>
</feature>